<evidence type="ECO:0000313" key="8">
    <source>
        <dbReference type="Proteomes" id="UP000316416"/>
    </source>
</evidence>
<feature type="compositionally biased region" description="Low complexity" evidence="5">
    <location>
        <begin position="237"/>
        <end position="250"/>
    </location>
</feature>
<sequence length="262" mass="29303">MKRSFRSYLKITKVKFLLQSLLLTFMSHSLALAEIPTQTANFEALFQSEVNNHQIKPISDRLELGEHARGKFTQYRQLKVLKKPLVSHGSFIFDAQLGLAWKQERPFKSTLILKDNELIQIDSSGELHVSKASDNRGAGALAQTLPLLLKALLSGELETLDKHFHFYLLASSANAPWMIGLKPKDPLLLKAIPQLVLEGDEQVTALTLLSTNGDSSKIEFEEIDNQALSIEEQQQLSPTTSDTQDKSSQTITEPEHKPKTIS</sequence>
<dbReference type="InterPro" id="IPR029046">
    <property type="entry name" value="LolA/LolB/LppX"/>
</dbReference>
<feature type="signal peptide" evidence="6">
    <location>
        <begin position="1"/>
        <end position="33"/>
    </location>
</feature>
<comment type="subunit">
    <text evidence="1">Monomer.</text>
</comment>
<evidence type="ECO:0000256" key="2">
    <source>
        <dbReference type="ARBA" id="ARBA00022448"/>
    </source>
</evidence>
<evidence type="ECO:0000256" key="1">
    <source>
        <dbReference type="ARBA" id="ARBA00011245"/>
    </source>
</evidence>
<accession>A0ABX6VCG4</accession>
<dbReference type="EMBL" id="CP045503">
    <property type="protein sequence ID" value="QPG60020.1"/>
    <property type="molecule type" value="Genomic_DNA"/>
</dbReference>
<organism evidence="7 8">
    <name type="scientific">Shewanella eurypsychrophilus</name>
    <dbReference type="NCBI Taxonomy" id="2593656"/>
    <lineage>
        <taxon>Bacteria</taxon>
        <taxon>Pseudomonadati</taxon>
        <taxon>Pseudomonadota</taxon>
        <taxon>Gammaproteobacteria</taxon>
        <taxon>Alteromonadales</taxon>
        <taxon>Shewanellaceae</taxon>
        <taxon>Shewanella</taxon>
    </lineage>
</organism>
<evidence type="ECO:0000256" key="4">
    <source>
        <dbReference type="ARBA" id="ARBA00022927"/>
    </source>
</evidence>
<feature type="region of interest" description="Disordered" evidence="5">
    <location>
        <begin position="230"/>
        <end position="262"/>
    </location>
</feature>
<dbReference type="InterPro" id="IPR004564">
    <property type="entry name" value="OM_lipoprot_carrier_LolA-like"/>
</dbReference>
<evidence type="ECO:0000256" key="6">
    <source>
        <dbReference type="SAM" id="SignalP"/>
    </source>
</evidence>
<protein>
    <submittedName>
        <fullName evidence="7">Outer membrane lipoprotein carrier protein LolA</fullName>
    </submittedName>
</protein>
<evidence type="ECO:0000313" key="7">
    <source>
        <dbReference type="EMBL" id="QPG60020.1"/>
    </source>
</evidence>
<dbReference type="Proteomes" id="UP000316416">
    <property type="component" value="Chromosome"/>
</dbReference>
<dbReference type="Gene3D" id="2.50.20.10">
    <property type="entry name" value="Lipoprotein localisation LolA/LolB/LppX"/>
    <property type="match status" value="1"/>
</dbReference>
<feature type="chain" id="PRO_5045304537" evidence="6">
    <location>
        <begin position="34"/>
        <end position="262"/>
    </location>
</feature>
<dbReference type="SUPFAM" id="SSF89392">
    <property type="entry name" value="Prokaryotic lipoproteins and lipoprotein localization factors"/>
    <property type="match status" value="1"/>
</dbReference>
<keyword evidence="3 6" id="KW-0732">Signal</keyword>
<dbReference type="Pfam" id="PF19574">
    <property type="entry name" value="LolA_3"/>
    <property type="match status" value="1"/>
</dbReference>
<reference evidence="7" key="1">
    <citation type="submission" date="2021-07" db="EMBL/GenBank/DDBJ databases">
        <title>Shewanella sp. YLB-07 whole genome sequence.</title>
        <authorList>
            <person name="Yu L."/>
        </authorList>
    </citation>
    <scope>NUCLEOTIDE SEQUENCE</scope>
    <source>
        <strain evidence="7">YLB-08</strain>
    </source>
</reference>
<evidence type="ECO:0000256" key="3">
    <source>
        <dbReference type="ARBA" id="ARBA00022729"/>
    </source>
</evidence>
<evidence type="ECO:0000256" key="5">
    <source>
        <dbReference type="SAM" id="MobiDB-lite"/>
    </source>
</evidence>
<gene>
    <name evidence="7" type="ORF">FM038_023665</name>
</gene>
<keyword evidence="4" id="KW-0653">Protein transport</keyword>
<keyword evidence="2" id="KW-0813">Transport</keyword>
<dbReference type="CDD" id="cd16325">
    <property type="entry name" value="LolA"/>
    <property type="match status" value="1"/>
</dbReference>
<feature type="compositionally biased region" description="Basic and acidic residues" evidence="5">
    <location>
        <begin position="253"/>
        <end position="262"/>
    </location>
</feature>
<dbReference type="RefSeq" id="WP_142873509.1">
    <property type="nucleotide sequence ID" value="NZ_CP045503.2"/>
</dbReference>
<name>A0ABX6VCG4_9GAMM</name>
<keyword evidence="8" id="KW-1185">Reference proteome</keyword>
<proteinExistence type="predicted"/>
<keyword evidence="7" id="KW-0449">Lipoprotein</keyword>